<dbReference type="Proteomes" id="UP000004994">
    <property type="component" value="Chromosome 2"/>
</dbReference>
<keyword evidence="3" id="KW-1185">Reference proteome</keyword>
<dbReference type="PaxDb" id="4081-Solyc02g032420.1.1"/>
<feature type="transmembrane region" description="Helical" evidence="1">
    <location>
        <begin position="20"/>
        <end position="41"/>
    </location>
</feature>
<reference evidence="2" key="1">
    <citation type="journal article" date="2012" name="Nature">
        <title>The tomato genome sequence provides insights into fleshy fruit evolution.</title>
        <authorList>
            <consortium name="Tomato Genome Consortium"/>
        </authorList>
    </citation>
    <scope>NUCLEOTIDE SEQUENCE [LARGE SCALE GENOMIC DNA]</scope>
    <source>
        <strain evidence="2">cv. Heinz 1706</strain>
    </source>
</reference>
<keyword evidence="1" id="KW-0472">Membrane</keyword>
<sequence>MGGLDGVLMGFSGGFLWSLWLFSVSLELLFSAVSAAAGWVAEVVWLKKNENGVWGFGVYLDWEKTAEQGWFNGWFLVVVLEEE</sequence>
<organism evidence="2">
    <name type="scientific">Solanum lycopersicum</name>
    <name type="common">Tomato</name>
    <name type="synonym">Lycopersicon esculentum</name>
    <dbReference type="NCBI Taxonomy" id="4081"/>
    <lineage>
        <taxon>Eukaryota</taxon>
        <taxon>Viridiplantae</taxon>
        <taxon>Streptophyta</taxon>
        <taxon>Embryophyta</taxon>
        <taxon>Tracheophyta</taxon>
        <taxon>Spermatophyta</taxon>
        <taxon>Magnoliopsida</taxon>
        <taxon>eudicotyledons</taxon>
        <taxon>Gunneridae</taxon>
        <taxon>Pentapetalae</taxon>
        <taxon>asterids</taxon>
        <taxon>lamiids</taxon>
        <taxon>Solanales</taxon>
        <taxon>Solanaceae</taxon>
        <taxon>Solanoideae</taxon>
        <taxon>Solaneae</taxon>
        <taxon>Solanum</taxon>
        <taxon>Solanum subgen. Lycopersicon</taxon>
    </lineage>
</organism>
<reference evidence="2" key="2">
    <citation type="submission" date="2019-01" db="UniProtKB">
        <authorList>
            <consortium name="EnsemblPlants"/>
        </authorList>
    </citation>
    <scope>IDENTIFICATION</scope>
    <source>
        <strain evidence="2">cv. Heinz 1706</strain>
    </source>
</reference>
<evidence type="ECO:0000256" key="1">
    <source>
        <dbReference type="SAM" id="Phobius"/>
    </source>
</evidence>
<keyword evidence="1" id="KW-1133">Transmembrane helix</keyword>
<dbReference type="EnsemblPlants" id="Solyc02g032420.1.1">
    <property type="protein sequence ID" value="Solyc02g032420.1.1.1"/>
    <property type="gene ID" value="Solyc02g032420.1"/>
</dbReference>
<protein>
    <submittedName>
        <fullName evidence="2">Uncharacterized protein</fullName>
    </submittedName>
</protein>
<evidence type="ECO:0000313" key="3">
    <source>
        <dbReference type="Proteomes" id="UP000004994"/>
    </source>
</evidence>
<dbReference type="InParanoid" id="A0A3Q7EX67"/>
<name>A0A3Q7EX67_SOLLC</name>
<dbReference type="AlphaFoldDB" id="A0A3Q7EX67"/>
<proteinExistence type="predicted"/>
<accession>A0A3Q7EX67</accession>
<evidence type="ECO:0000313" key="2">
    <source>
        <dbReference type="EnsemblPlants" id="Solyc02g032420.1.1.1"/>
    </source>
</evidence>
<keyword evidence="1" id="KW-0812">Transmembrane</keyword>
<dbReference type="Gramene" id="Solyc02g032420.1.1">
    <property type="protein sequence ID" value="Solyc02g032420.1.1.1"/>
    <property type="gene ID" value="Solyc02g032420.1"/>
</dbReference>